<keyword evidence="4" id="KW-1185">Reference proteome</keyword>
<sequence length="153" mass="16230">MRIADYPADTAAPRTPDPGRSRMLFGGVYGTVLTSALLGALQRQGSCCTPLYDACWILFTLAAAPWRTPTRTTYPRASRRAAPTAGAGSPRPGPANGRSSSPACRRWRNTVVLFVWGGFAAHRAGYRRQTVLLIGAGDAAVGLLIVLANAVIM</sequence>
<keyword evidence="2" id="KW-0472">Membrane</keyword>
<evidence type="ECO:0000313" key="4">
    <source>
        <dbReference type="Proteomes" id="UP001057702"/>
    </source>
</evidence>
<evidence type="ECO:0000256" key="1">
    <source>
        <dbReference type="SAM" id="MobiDB-lite"/>
    </source>
</evidence>
<keyword evidence="2" id="KW-0812">Transmembrane</keyword>
<comment type="caution">
    <text evidence="3">The sequence shown here is derived from an EMBL/GenBank/DDBJ whole genome shotgun (WGS) entry which is preliminary data.</text>
</comment>
<feature type="transmembrane region" description="Helical" evidence="2">
    <location>
        <begin position="131"/>
        <end position="152"/>
    </location>
</feature>
<keyword evidence="2" id="KW-1133">Transmembrane helix</keyword>
<dbReference type="Proteomes" id="UP001057702">
    <property type="component" value="Unassembled WGS sequence"/>
</dbReference>
<protein>
    <recommendedName>
        <fullName evidence="5">Integral membrane protein</fullName>
    </recommendedName>
</protein>
<name>A0ABT1PQ78_9ACTN</name>
<dbReference type="RefSeq" id="WP_255918694.1">
    <property type="nucleotide sequence ID" value="NZ_JANFNG010000002.1"/>
</dbReference>
<evidence type="ECO:0008006" key="5">
    <source>
        <dbReference type="Google" id="ProtNLM"/>
    </source>
</evidence>
<reference evidence="3" key="1">
    <citation type="submission" date="2022-06" db="EMBL/GenBank/DDBJ databases">
        <title>Draft genome sequence of Streptomyces sp. RB6PN25 isolated from peat swamp forest in Thailand.</title>
        <authorList>
            <person name="Duangmal K."/>
            <person name="Klaysubun C."/>
        </authorList>
    </citation>
    <scope>NUCLEOTIDE SEQUENCE</scope>
    <source>
        <strain evidence="3">RB6PN25</strain>
    </source>
</reference>
<organism evidence="3 4">
    <name type="scientific">Streptomyces humicola</name>
    <dbReference type="NCBI Taxonomy" id="2953240"/>
    <lineage>
        <taxon>Bacteria</taxon>
        <taxon>Bacillati</taxon>
        <taxon>Actinomycetota</taxon>
        <taxon>Actinomycetes</taxon>
        <taxon>Kitasatosporales</taxon>
        <taxon>Streptomycetaceae</taxon>
        <taxon>Streptomyces</taxon>
    </lineage>
</organism>
<evidence type="ECO:0000256" key="2">
    <source>
        <dbReference type="SAM" id="Phobius"/>
    </source>
</evidence>
<gene>
    <name evidence="3" type="ORF">NGB36_04295</name>
</gene>
<dbReference type="EMBL" id="JANFNG010000002">
    <property type="protein sequence ID" value="MCQ4079831.1"/>
    <property type="molecule type" value="Genomic_DNA"/>
</dbReference>
<evidence type="ECO:0000313" key="3">
    <source>
        <dbReference type="EMBL" id="MCQ4079831.1"/>
    </source>
</evidence>
<proteinExistence type="predicted"/>
<feature type="region of interest" description="Disordered" evidence="1">
    <location>
        <begin position="72"/>
        <end position="102"/>
    </location>
</feature>
<accession>A0ABT1PQ78</accession>